<protein>
    <submittedName>
        <fullName evidence="1">Uncharacterized protein</fullName>
    </submittedName>
</protein>
<sequence>MARQAHTSMIVSFLRAGNRRYAVRASLRDGRILEMDPAPGFDPWMPHDLQHFLVEKHLGIAGAVFGRLAAGGTAGTFHAVAQGSSPRDASRLRRRHAAKDARLMPELGEDYARSERATYVCWQDWLQHADDPALQARGAEMAQAARSLLNGMSSAERAIYTPARCAAIRQEFARLSERWVALAVGESLSEPW</sequence>
<name>A0ABY3RGF9_9BRAD</name>
<evidence type="ECO:0000313" key="2">
    <source>
        <dbReference type="Proteomes" id="UP001431010"/>
    </source>
</evidence>
<evidence type="ECO:0000313" key="1">
    <source>
        <dbReference type="EMBL" id="UFZ06060.1"/>
    </source>
</evidence>
<keyword evidence="2" id="KW-1185">Reference proteome</keyword>
<dbReference type="RefSeq" id="WP_231324797.1">
    <property type="nucleotide sequence ID" value="NZ_CP088156.1"/>
</dbReference>
<accession>A0ABY3RGF9</accession>
<dbReference type="Proteomes" id="UP001431010">
    <property type="component" value="Chromosome"/>
</dbReference>
<proteinExistence type="predicted"/>
<reference evidence="1" key="1">
    <citation type="journal article" date="2024" name="Antonie Van Leeuwenhoek">
        <title>Bradyrhizobium ontarionense sp. nov., a novel bacterial symbiont isolated from Aeschynomene indica (Indian jointvetch), harbours photosynthesis, nitrogen fixation and nitrous oxide (N2O) reductase genes.</title>
        <authorList>
            <person name="Bromfield E.S.P."/>
            <person name="Cloutier S."/>
        </authorList>
    </citation>
    <scope>NUCLEOTIDE SEQUENCE</scope>
    <source>
        <strain evidence="1">A19</strain>
    </source>
</reference>
<organism evidence="1 2">
    <name type="scientific">Bradyrhizobium ontarionense</name>
    <dbReference type="NCBI Taxonomy" id="2898149"/>
    <lineage>
        <taxon>Bacteria</taxon>
        <taxon>Pseudomonadati</taxon>
        <taxon>Pseudomonadota</taxon>
        <taxon>Alphaproteobacteria</taxon>
        <taxon>Hyphomicrobiales</taxon>
        <taxon>Nitrobacteraceae</taxon>
        <taxon>Bradyrhizobium</taxon>
    </lineage>
</organism>
<gene>
    <name evidence="1" type="ORF">LQG66_07070</name>
</gene>
<dbReference type="EMBL" id="CP088156">
    <property type="protein sequence ID" value="UFZ06060.1"/>
    <property type="molecule type" value="Genomic_DNA"/>
</dbReference>